<dbReference type="Gene3D" id="3.90.226.10">
    <property type="entry name" value="2-enoyl-CoA Hydratase, Chain A, domain 1"/>
    <property type="match status" value="2"/>
</dbReference>
<dbReference type="AlphaFoldDB" id="A0A839Z2N6"/>
<protein>
    <submittedName>
        <fullName evidence="10">Protease-4</fullName>
        <ecNumber evidence="10">3.4.21.-</ecNumber>
    </submittedName>
</protein>
<keyword evidence="4 10" id="KW-0378">Hydrolase</keyword>
<evidence type="ECO:0000256" key="2">
    <source>
        <dbReference type="ARBA" id="ARBA00008683"/>
    </source>
</evidence>
<evidence type="ECO:0000313" key="11">
    <source>
        <dbReference type="Proteomes" id="UP000578569"/>
    </source>
</evidence>
<dbReference type="Gene3D" id="6.20.330.10">
    <property type="match status" value="1"/>
</dbReference>
<dbReference type="InterPro" id="IPR004635">
    <property type="entry name" value="Pept_S49_SppA"/>
</dbReference>
<accession>A0A839Z2N6</accession>
<dbReference type="GO" id="GO:0006465">
    <property type="term" value="P:signal peptide processing"/>
    <property type="evidence" value="ECO:0007669"/>
    <property type="project" value="InterPro"/>
</dbReference>
<reference evidence="10 11" key="1">
    <citation type="submission" date="2020-08" db="EMBL/GenBank/DDBJ databases">
        <title>Genomic Encyclopedia of Type Strains, Phase IV (KMG-IV): sequencing the most valuable type-strain genomes for metagenomic binning, comparative biology and taxonomic classification.</title>
        <authorList>
            <person name="Goeker M."/>
        </authorList>
    </citation>
    <scope>NUCLEOTIDE SEQUENCE [LARGE SCALE GENOMIC DNA]</scope>
    <source>
        <strain evidence="10 11">DSM 24194</strain>
    </source>
</reference>
<gene>
    <name evidence="10" type="ORF">FHS50_001340</name>
</gene>
<evidence type="ECO:0000256" key="7">
    <source>
        <dbReference type="PIRSR" id="PIRSR001217-1"/>
    </source>
</evidence>
<dbReference type="Proteomes" id="UP000578569">
    <property type="component" value="Unassembled WGS sequence"/>
</dbReference>
<keyword evidence="8" id="KW-0812">Transmembrane</keyword>
<evidence type="ECO:0000259" key="9">
    <source>
        <dbReference type="Pfam" id="PF01343"/>
    </source>
</evidence>
<feature type="domain" description="Peptidase S49" evidence="9">
    <location>
        <begin position="123"/>
        <end position="278"/>
    </location>
</feature>
<feature type="active site" description="Proton donor/acceptor" evidence="7">
    <location>
        <position position="191"/>
    </location>
</feature>
<keyword evidence="3 10" id="KW-0645">Protease</keyword>
<comment type="subcellular location">
    <subcellularLocation>
        <location evidence="1">Membrane</location>
    </subcellularLocation>
</comment>
<dbReference type="EC" id="3.4.21.-" evidence="10"/>
<keyword evidence="6 8" id="KW-0472">Membrane</keyword>
<proteinExistence type="inferred from homology"/>
<dbReference type="PANTHER" id="PTHR33209:SF1">
    <property type="entry name" value="PEPTIDASE S49 DOMAIN-CONTAINING PROTEIN"/>
    <property type="match status" value="1"/>
</dbReference>
<dbReference type="GO" id="GO:0008236">
    <property type="term" value="F:serine-type peptidase activity"/>
    <property type="evidence" value="ECO:0007669"/>
    <property type="project" value="UniProtKB-KW"/>
</dbReference>
<dbReference type="EMBL" id="JACICF010000001">
    <property type="protein sequence ID" value="MBB3764317.1"/>
    <property type="molecule type" value="Genomic_DNA"/>
</dbReference>
<dbReference type="InterPro" id="IPR047217">
    <property type="entry name" value="S49_SppA_67K_type_N"/>
</dbReference>
<feature type="transmembrane region" description="Helical" evidence="8">
    <location>
        <begin position="12"/>
        <end position="34"/>
    </location>
</feature>
<feature type="domain" description="Peptidase S49" evidence="9">
    <location>
        <begin position="372"/>
        <end position="520"/>
    </location>
</feature>
<dbReference type="NCBIfam" id="TIGR00705">
    <property type="entry name" value="SppA_67K"/>
    <property type="match status" value="1"/>
</dbReference>
<keyword evidence="8" id="KW-1133">Transmembrane helix</keyword>
<name>A0A839Z2N6_9SPHN</name>
<comment type="similarity">
    <text evidence="2">Belongs to the peptidase S49 family.</text>
</comment>
<dbReference type="InterPro" id="IPR002142">
    <property type="entry name" value="Peptidase_S49"/>
</dbReference>
<dbReference type="GO" id="GO:0016020">
    <property type="term" value="C:membrane"/>
    <property type="evidence" value="ECO:0007669"/>
    <property type="project" value="UniProtKB-SubCell"/>
</dbReference>
<evidence type="ECO:0000256" key="8">
    <source>
        <dbReference type="SAM" id="Phobius"/>
    </source>
</evidence>
<dbReference type="CDD" id="cd07018">
    <property type="entry name" value="S49_SppA_67K_type"/>
    <property type="match status" value="1"/>
</dbReference>
<evidence type="ECO:0000256" key="4">
    <source>
        <dbReference type="ARBA" id="ARBA00022801"/>
    </source>
</evidence>
<keyword evidence="11" id="KW-1185">Reference proteome</keyword>
<evidence type="ECO:0000256" key="5">
    <source>
        <dbReference type="ARBA" id="ARBA00022825"/>
    </source>
</evidence>
<dbReference type="PIRSF" id="PIRSF001217">
    <property type="entry name" value="Protease_4_SppA"/>
    <property type="match status" value="1"/>
</dbReference>
<comment type="caution">
    <text evidence="10">The sequence shown here is derived from an EMBL/GenBank/DDBJ whole genome shotgun (WGS) entry which is preliminary data.</text>
</comment>
<dbReference type="RefSeq" id="WP_183933586.1">
    <property type="nucleotide sequence ID" value="NZ_JACICF010000001.1"/>
</dbReference>
<evidence type="ECO:0000256" key="1">
    <source>
        <dbReference type="ARBA" id="ARBA00004370"/>
    </source>
</evidence>
<dbReference type="CDD" id="cd07023">
    <property type="entry name" value="S49_Sppa_N_C"/>
    <property type="match status" value="1"/>
</dbReference>
<dbReference type="NCBIfam" id="TIGR00706">
    <property type="entry name" value="SppA_dom"/>
    <property type="match status" value="1"/>
</dbReference>
<dbReference type="PANTHER" id="PTHR33209">
    <property type="entry name" value="PROTEASE 4"/>
    <property type="match status" value="1"/>
</dbReference>
<keyword evidence="5" id="KW-0720">Serine protease</keyword>
<sequence>MSFARALWKLLVGIKDGLVLIFMILFFGLLYVALSAAPAQVREGVLWVDLDGVVVEEPSAPDPLLMATGLSNRAGEYRLRTLVEALREAREDDRIKAVALDLDGFLGGGQAALGELADAIEELRKDDKPVIAFATAYSDDAYQLASHASEIWLNPMGAVAFAGPGGSSLYYGEFFDRIGVTANVYRAGDYKSAVEPYTRSDMSEESRANRRQLAGALLESWREDVAAARPKAQLDLALDDPVGMIEAADGDLSRAALMAGLVDQLASRTDYVKRLAELGGEDGKGGFRHTLVEDYAARMVEKPSGKIGVVTVAGTIVDGTAGPGTAAGASIAMAIEEAAAQRDLDALIVRIDSPGGSALASERIRQAILAVKAKGVPVVASFGNVAASGGYWVATAADKIVAEPSSITGSIGVFAMLPSFEGSLEKLGIGADGVATTPLSGQPDLLEGLSPAANAFLQAGVEDVYKRFLTIVSEARDLPVERVDAIGGGRVWDGGSAHQVGLIDRFGGMDEAIALARELADDEDGELFYIERKSPFADSLLGIFASDAHAERSADAFALLAPAPEALVRQALADVEEMLSGPTIQLRCLDCGPQARPASPPPRGWLARLFAG</sequence>
<evidence type="ECO:0000256" key="6">
    <source>
        <dbReference type="ARBA" id="ARBA00023136"/>
    </source>
</evidence>
<dbReference type="InterPro" id="IPR047272">
    <property type="entry name" value="S49_SppA_C"/>
</dbReference>
<dbReference type="SUPFAM" id="SSF52096">
    <property type="entry name" value="ClpP/crotonase"/>
    <property type="match status" value="2"/>
</dbReference>
<evidence type="ECO:0000313" key="10">
    <source>
        <dbReference type="EMBL" id="MBB3764317.1"/>
    </source>
</evidence>
<dbReference type="Pfam" id="PF01343">
    <property type="entry name" value="Peptidase_S49"/>
    <property type="match status" value="2"/>
</dbReference>
<dbReference type="InterPro" id="IPR004634">
    <property type="entry name" value="Pept_S49_pIV"/>
</dbReference>
<feature type="active site" description="Nucleophile" evidence="7">
    <location>
        <position position="388"/>
    </location>
</feature>
<organism evidence="10 11">
    <name type="scientific">Sphingomicrobium lutaoense</name>
    <dbReference type="NCBI Taxonomy" id="515949"/>
    <lineage>
        <taxon>Bacteria</taxon>
        <taxon>Pseudomonadati</taxon>
        <taxon>Pseudomonadota</taxon>
        <taxon>Alphaproteobacteria</taxon>
        <taxon>Sphingomonadales</taxon>
        <taxon>Sphingomonadaceae</taxon>
        <taxon>Sphingomicrobium</taxon>
    </lineage>
</organism>
<dbReference type="InterPro" id="IPR029045">
    <property type="entry name" value="ClpP/crotonase-like_dom_sf"/>
</dbReference>
<evidence type="ECO:0000256" key="3">
    <source>
        <dbReference type="ARBA" id="ARBA00022670"/>
    </source>
</evidence>